<dbReference type="AlphaFoldDB" id="A0A0R1SA24"/>
<evidence type="ECO:0000313" key="1">
    <source>
        <dbReference type="EMBL" id="KRL63253.1"/>
    </source>
</evidence>
<dbReference type="eggNOG" id="ENOG50309S4">
    <property type="taxonomic scope" value="Bacteria"/>
</dbReference>
<keyword evidence="2" id="KW-1185">Reference proteome</keyword>
<comment type="caution">
    <text evidence="1">The sequence shown here is derived from an EMBL/GenBank/DDBJ whole genome shotgun (WGS) entry which is preliminary data.</text>
</comment>
<dbReference type="STRING" id="1122152.GCA_000425905_00900"/>
<dbReference type="RefSeq" id="WP_027824877.1">
    <property type="nucleotide sequence ID" value="NZ_AUEI01000007.1"/>
</dbReference>
<gene>
    <name evidence="1" type="ORF">FC23_GL000822</name>
</gene>
<organism evidence="1 2">
    <name type="scientific">Lactobacillus psittaci DSM 15354</name>
    <dbReference type="NCBI Taxonomy" id="1122152"/>
    <lineage>
        <taxon>Bacteria</taxon>
        <taxon>Bacillati</taxon>
        <taxon>Bacillota</taxon>
        <taxon>Bacilli</taxon>
        <taxon>Lactobacillales</taxon>
        <taxon>Lactobacillaceae</taxon>
        <taxon>Lactobacillus</taxon>
    </lineage>
</organism>
<dbReference type="OrthoDB" id="2314505at2"/>
<dbReference type="EMBL" id="AZFB01000004">
    <property type="protein sequence ID" value="KRL63253.1"/>
    <property type="molecule type" value="Genomic_DNA"/>
</dbReference>
<dbReference type="Proteomes" id="UP000051931">
    <property type="component" value="Unassembled WGS sequence"/>
</dbReference>
<accession>A0A0R1SA24</accession>
<name>A0A0R1SA24_9LACO</name>
<sequence length="160" mass="18081">MDTIKIIKLADELATNQSQYLQNTDKIDAEAIYKVINSLEVLTKPIKAYFGMSQDEYYATESDHKLTLLDMNDKLDQLHDRILTNHVDGYVDQAEINLTYNHENPYEDGMYDAETDYHVLTYSLKVIAATLAVAPTELKKVISKDAVLSVGLATYALTNQ</sequence>
<reference evidence="1 2" key="1">
    <citation type="journal article" date="2015" name="Genome Announc.">
        <title>Expanding the biotechnology potential of lactobacilli through comparative genomics of 213 strains and associated genera.</title>
        <authorList>
            <person name="Sun Z."/>
            <person name="Harris H.M."/>
            <person name="McCann A."/>
            <person name="Guo C."/>
            <person name="Argimon S."/>
            <person name="Zhang W."/>
            <person name="Yang X."/>
            <person name="Jeffery I.B."/>
            <person name="Cooney J.C."/>
            <person name="Kagawa T.F."/>
            <person name="Liu W."/>
            <person name="Song Y."/>
            <person name="Salvetti E."/>
            <person name="Wrobel A."/>
            <person name="Rasinkangas P."/>
            <person name="Parkhill J."/>
            <person name="Rea M.C."/>
            <person name="O'Sullivan O."/>
            <person name="Ritari J."/>
            <person name="Douillard F.P."/>
            <person name="Paul Ross R."/>
            <person name="Yang R."/>
            <person name="Briner A.E."/>
            <person name="Felis G.E."/>
            <person name="de Vos W.M."/>
            <person name="Barrangou R."/>
            <person name="Klaenhammer T.R."/>
            <person name="Caufield P.W."/>
            <person name="Cui Y."/>
            <person name="Zhang H."/>
            <person name="O'Toole P.W."/>
        </authorList>
    </citation>
    <scope>NUCLEOTIDE SEQUENCE [LARGE SCALE GENOMIC DNA]</scope>
    <source>
        <strain evidence="1 2">DSM 15354</strain>
    </source>
</reference>
<dbReference type="PATRIC" id="fig|1122152.4.peg.846"/>
<protein>
    <submittedName>
        <fullName evidence="1">Uncharacterized protein</fullName>
    </submittedName>
</protein>
<evidence type="ECO:0000313" key="2">
    <source>
        <dbReference type="Proteomes" id="UP000051931"/>
    </source>
</evidence>
<proteinExistence type="predicted"/>